<keyword evidence="2" id="KW-1133">Transmembrane helix</keyword>
<evidence type="ECO:0000256" key="1">
    <source>
        <dbReference type="SAM" id="MobiDB-lite"/>
    </source>
</evidence>
<keyword evidence="5" id="KW-1185">Reference proteome</keyword>
<reference evidence="3" key="1">
    <citation type="journal article" date="2016" name="Sci. Rep.">
        <title>Molecular characterization of firefly nuptial gifts: a multi-omics approach sheds light on postcopulatory sexual selection.</title>
        <authorList>
            <person name="Al-Wathiqui N."/>
            <person name="Fallon T.R."/>
            <person name="South A."/>
            <person name="Weng J.K."/>
            <person name="Lewis S.M."/>
        </authorList>
    </citation>
    <scope>NUCLEOTIDE SEQUENCE</scope>
</reference>
<gene>
    <name evidence="4" type="ORF">PPYR_11756</name>
</gene>
<dbReference type="PANTHER" id="PTHR34009:SF2">
    <property type="entry name" value="PROTEIN STAR"/>
    <property type="match status" value="1"/>
</dbReference>
<evidence type="ECO:0008006" key="6">
    <source>
        <dbReference type="Google" id="ProtNLM"/>
    </source>
</evidence>
<dbReference type="GO" id="GO:0016197">
    <property type="term" value="P:endosomal transport"/>
    <property type="evidence" value="ECO:0007669"/>
    <property type="project" value="TreeGrafter"/>
</dbReference>
<keyword evidence="2" id="KW-0472">Membrane</keyword>
<dbReference type="AlphaFoldDB" id="A0A1Y1KLE7"/>
<evidence type="ECO:0000313" key="4">
    <source>
        <dbReference type="EMBL" id="KAB0794917.1"/>
    </source>
</evidence>
<dbReference type="GO" id="GO:0006888">
    <property type="term" value="P:endoplasmic reticulum to Golgi vesicle-mediated transport"/>
    <property type="evidence" value="ECO:0007669"/>
    <property type="project" value="TreeGrafter"/>
</dbReference>
<dbReference type="InterPro" id="IPR053202">
    <property type="entry name" value="EGF_Rcpt_Signaling_Reg"/>
</dbReference>
<dbReference type="EMBL" id="VVIM01000008">
    <property type="protein sequence ID" value="KAB0794917.1"/>
    <property type="molecule type" value="Genomic_DNA"/>
</dbReference>
<feature type="transmembrane region" description="Helical" evidence="2">
    <location>
        <begin position="70"/>
        <end position="89"/>
    </location>
</feature>
<dbReference type="Proteomes" id="UP000327044">
    <property type="component" value="Unassembled WGS sequence"/>
</dbReference>
<dbReference type="GO" id="GO:0031902">
    <property type="term" value="C:late endosome membrane"/>
    <property type="evidence" value="ECO:0007669"/>
    <property type="project" value="TreeGrafter"/>
</dbReference>
<reference evidence="4 5" key="2">
    <citation type="journal article" date="2018" name="Elife">
        <title>Firefly genomes illuminate parallel origins of bioluminescence in beetles.</title>
        <authorList>
            <person name="Fallon T.R."/>
            <person name="Lower S.E."/>
            <person name="Chang C.H."/>
            <person name="Bessho-Uehara M."/>
            <person name="Martin G.J."/>
            <person name="Bewick A.J."/>
            <person name="Behringer M."/>
            <person name="Debat H.J."/>
            <person name="Wong I."/>
            <person name="Day J.C."/>
            <person name="Suvorov A."/>
            <person name="Silva C.J."/>
            <person name="Stanger-Hall K.F."/>
            <person name="Hall D.W."/>
            <person name="Schmitz R.J."/>
            <person name="Nelson D.R."/>
            <person name="Lewis S.M."/>
            <person name="Shigenobu S."/>
            <person name="Bybee S.M."/>
            <person name="Larracuente A.M."/>
            <person name="Oba Y."/>
            <person name="Weng J.K."/>
        </authorList>
    </citation>
    <scope>NUCLEOTIDE SEQUENCE [LARGE SCALE GENOMIC DNA]</scope>
    <source>
        <strain evidence="4">1611_PpyrPB1</strain>
        <tissue evidence="4">Whole body</tissue>
    </source>
</reference>
<dbReference type="GO" id="GO:0005886">
    <property type="term" value="C:plasma membrane"/>
    <property type="evidence" value="ECO:0007669"/>
    <property type="project" value="TreeGrafter"/>
</dbReference>
<dbReference type="EMBL" id="GEZM01080325">
    <property type="protein sequence ID" value="JAV62219.1"/>
    <property type="molecule type" value="Transcribed_RNA"/>
</dbReference>
<reference evidence="4" key="3">
    <citation type="submission" date="2019-08" db="EMBL/GenBank/DDBJ databases">
        <authorList>
            <consortium name="Photinus pyralis genome working group"/>
            <person name="Fallon T.R."/>
            <person name="Sander Lower S.E."/>
            <person name="Weng J.-K."/>
        </authorList>
    </citation>
    <scope>NUCLEOTIDE SEQUENCE</scope>
    <source>
        <strain evidence="4">1611_PpyrPB1</strain>
        <tissue evidence="4">Whole body</tissue>
    </source>
</reference>
<sequence length="346" mass="39457">MILEGEDHSLVKLICQKIGKLIHSKNNVNMNLPTRNGVNPPTTTTQNLPLPPPPTKMRHMLPTISSLKNFLPALTFLVAFATVMTVLVIHMNNTATRHHQFLVNMSRDNEFLGVAQDNPELITYIREVHLSPAVEPHHKPLETLGPFPTEDTAYIIKLLNNKKEGIFVEAGAYSDGKVSKTEYLEKRMSWHGLLIQPEPTHYFKLKRHNRGRSLAIHACLSSTPYPKEITFHQEDRDGVKINQIHTNTVEDPDWFNTRVKCFPFYSLLLAMNISSVDLFILESGGTELQVLQTIPFDRVSIDIINVQIQANDSEKDTIKKFLISKNYTFTQSFNSNHVFRLKHSQV</sequence>
<dbReference type="GO" id="GO:0005794">
    <property type="term" value="C:Golgi apparatus"/>
    <property type="evidence" value="ECO:0007669"/>
    <property type="project" value="TreeGrafter"/>
</dbReference>
<accession>A0A1Y1KLE7</accession>
<evidence type="ECO:0000313" key="3">
    <source>
        <dbReference type="EMBL" id="JAV62219.1"/>
    </source>
</evidence>
<feature type="region of interest" description="Disordered" evidence="1">
    <location>
        <begin position="31"/>
        <end position="53"/>
    </location>
</feature>
<feature type="compositionally biased region" description="Low complexity" evidence="1">
    <location>
        <begin position="39"/>
        <end position="48"/>
    </location>
</feature>
<dbReference type="EMBL" id="GEZM01080326">
    <property type="protein sequence ID" value="JAV62217.1"/>
    <property type="molecule type" value="Transcribed_RNA"/>
</dbReference>
<dbReference type="GO" id="GO:0005789">
    <property type="term" value="C:endoplasmic reticulum membrane"/>
    <property type="evidence" value="ECO:0007669"/>
    <property type="project" value="TreeGrafter"/>
</dbReference>
<protein>
    <recommendedName>
        <fullName evidence="6">Protein Star</fullName>
    </recommendedName>
</protein>
<evidence type="ECO:0000256" key="2">
    <source>
        <dbReference type="SAM" id="Phobius"/>
    </source>
</evidence>
<keyword evidence="2" id="KW-0812">Transmembrane</keyword>
<dbReference type="PANTHER" id="PTHR34009">
    <property type="entry name" value="PROTEIN STAR"/>
    <property type="match status" value="1"/>
</dbReference>
<name>A0A1Y1KLE7_PHOPY</name>
<organism evidence="3">
    <name type="scientific">Photinus pyralis</name>
    <name type="common">Common eastern firefly</name>
    <name type="synonym">Lampyris pyralis</name>
    <dbReference type="NCBI Taxonomy" id="7054"/>
    <lineage>
        <taxon>Eukaryota</taxon>
        <taxon>Metazoa</taxon>
        <taxon>Ecdysozoa</taxon>
        <taxon>Arthropoda</taxon>
        <taxon>Hexapoda</taxon>
        <taxon>Insecta</taxon>
        <taxon>Pterygota</taxon>
        <taxon>Neoptera</taxon>
        <taxon>Endopterygota</taxon>
        <taxon>Coleoptera</taxon>
        <taxon>Polyphaga</taxon>
        <taxon>Elateriformia</taxon>
        <taxon>Elateroidea</taxon>
        <taxon>Lampyridae</taxon>
        <taxon>Lampyrinae</taxon>
        <taxon>Photinus</taxon>
    </lineage>
</organism>
<dbReference type="InParanoid" id="A0A1Y1KLE7"/>
<evidence type="ECO:0000313" key="5">
    <source>
        <dbReference type="Proteomes" id="UP000327044"/>
    </source>
</evidence>
<proteinExistence type="predicted"/>
<dbReference type="OrthoDB" id="6357215at2759"/>